<name>A0ABP5B7I3_9ACTN</name>
<dbReference type="InterPro" id="IPR002559">
    <property type="entry name" value="Transposase_11"/>
</dbReference>
<dbReference type="InterPro" id="IPR047647">
    <property type="entry name" value="ISAs1_transpos"/>
</dbReference>
<dbReference type="Proteomes" id="UP001501303">
    <property type="component" value="Unassembled WGS sequence"/>
</dbReference>
<protein>
    <recommendedName>
        <fullName evidence="1">Transposase IS4-like domain-containing protein</fullName>
    </recommendedName>
</protein>
<dbReference type="InterPro" id="IPR051698">
    <property type="entry name" value="Transposase_11-like"/>
</dbReference>
<evidence type="ECO:0000259" key="1">
    <source>
        <dbReference type="Pfam" id="PF01609"/>
    </source>
</evidence>
<dbReference type="PANTHER" id="PTHR30298:SF0">
    <property type="entry name" value="PROTEIN YBFL-RELATED"/>
    <property type="match status" value="1"/>
</dbReference>
<dbReference type="NCBIfam" id="NF033564">
    <property type="entry name" value="transpos_ISAs1"/>
    <property type="match status" value="1"/>
</dbReference>
<sequence>MAGRSSEITSFKPLLSGLDLNGRTVTFDALHTQHDHARFLVETKNAHYVALIKDNRPKPAAFLRTLPWSDIPLGTRSRERGHGRDEIRRLKAATVPHRPAFPHAVQALQIVRRRRDLRTGKVTLERLYSLTNHTAQDADPTRSAQIIRGHWAIEAHHHVRYRTFAEDASHVHTGTVPRTMASFRNTAIALARLAGWDNMAAPTDYYRSHPDHALDLIMTGS</sequence>
<gene>
    <name evidence="2" type="ORF">GCM10009716_48000</name>
</gene>
<keyword evidence="3" id="KW-1185">Reference proteome</keyword>
<dbReference type="PANTHER" id="PTHR30298">
    <property type="entry name" value="H REPEAT-ASSOCIATED PREDICTED TRANSPOSASE"/>
    <property type="match status" value="1"/>
</dbReference>
<organism evidence="2 3">
    <name type="scientific">Streptomyces sodiiphilus</name>
    <dbReference type="NCBI Taxonomy" id="226217"/>
    <lineage>
        <taxon>Bacteria</taxon>
        <taxon>Bacillati</taxon>
        <taxon>Actinomycetota</taxon>
        <taxon>Actinomycetes</taxon>
        <taxon>Kitasatosporales</taxon>
        <taxon>Streptomycetaceae</taxon>
        <taxon>Streptomyces</taxon>
    </lineage>
</organism>
<proteinExistence type="predicted"/>
<dbReference type="EMBL" id="BAAAMJ010000084">
    <property type="protein sequence ID" value="GAA1935370.1"/>
    <property type="molecule type" value="Genomic_DNA"/>
</dbReference>
<dbReference type="Pfam" id="PF01609">
    <property type="entry name" value="DDE_Tnp_1"/>
    <property type="match status" value="1"/>
</dbReference>
<accession>A0ABP5B7I3</accession>
<evidence type="ECO:0000313" key="2">
    <source>
        <dbReference type="EMBL" id="GAA1935370.1"/>
    </source>
</evidence>
<feature type="domain" description="Transposase IS4-like" evidence="1">
    <location>
        <begin position="3"/>
        <end position="175"/>
    </location>
</feature>
<reference evidence="3" key="1">
    <citation type="journal article" date="2019" name="Int. J. Syst. Evol. Microbiol.">
        <title>The Global Catalogue of Microorganisms (GCM) 10K type strain sequencing project: providing services to taxonomists for standard genome sequencing and annotation.</title>
        <authorList>
            <consortium name="The Broad Institute Genomics Platform"/>
            <consortium name="The Broad Institute Genome Sequencing Center for Infectious Disease"/>
            <person name="Wu L."/>
            <person name="Ma J."/>
        </authorList>
    </citation>
    <scope>NUCLEOTIDE SEQUENCE [LARGE SCALE GENOMIC DNA]</scope>
    <source>
        <strain evidence="3">JCM 13581</strain>
    </source>
</reference>
<comment type="caution">
    <text evidence="2">The sequence shown here is derived from an EMBL/GenBank/DDBJ whole genome shotgun (WGS) entry which is preliminary data.</text>
</comment>
<evidence type="ECO:0000313" key="3">
    <source>
        <dbReference type="Proteomes" id="UP001501303"/>
    </source>
</evidence>